<protein>
    <submittedName>
        <fullName evidence="1">Uncharacterized protein</fullName>
    </submittedName>
</protein>
<keyword evidence="2" id="KW-1185">Reference proteome</keyword>
<dbReference type="EMBL" id="SLVJ01000029">
    <property type="protein sequence ID" value="TCM61172.1"/>
    <property type="molecule type" value="Genomic_DNA"/>
</dbReference>
<reference evidence="1 2" key="1">
    <citation type="submission" date="2019-03" db="EMBL/GenBank/DDBJ databases">
        <title>Genomic analyses of the natural microbiome of Caenorhabditis elegans.</title>
        <authorList>
            <person name="Samuel B."/>
        </authorList>
    </citation>
    <scope>NUCLEOTIDE SEQUENCE [LARGE SCALE GENOMIC DNA]</scope>
    <source>
        <strain evidence="1 2">JUb89</strain>
    </source>
</reference>
<name>A0A4R1XEV5_ACICA</name>
<proteinExistence type="predicted"/>
<accession>A0A4R1XEV5</accession>
<sequence>MTEIHFKIEFDNQDVDGFSLADLTLNVGGETFTTKNHCKYKLMFFLTLTDFMDGLSKIYLNMKKEYILLNISSSFYMKFKKDKDDIVKFIKLSFHAIKLVRICTLSVK</sequence>
<evidence type="ECO:0000313" key="1">
    <source>
        <dbReference type="EMBL" id="TCM61172.1"/>
    </source>
</evidence>
<dbReference type="AlphaFoldDB" id="A0A4R1XEV5"/>
<gene>
    <name evidence="1" type="ORF">EC844_12925</name>
</gene>
<evidence type="ECO:0000313" key="2">
    <source>
        <dbReference type="Proteomes" id="UP000294963"/>
    </source>
</evidence>
<organism evidence="1 2">
    <name type="scientific">Acinetobacter calcoaceticus</name>
    <dbReference type="NCBI Taxonomy" id="471"/>
    <lineage>
        <taxon>Bacteria</taxon>
        <taxon>Pseudomonadati</taxon>
        <taxon>Pseudomonadota</taxon>
        <taxon>Gammaproteobacteria</taxon>
        <taxon>Moraxellales</taxon>
        <taxon>Moraxellaceae</taxon>
        <taxon>Acinetobacter</taxon>
        <taxon>Acinetobacter calcoaceticus/baumannii complex</taxon>
    </lineage>
</organism>
<dbReference type="Proteomes" id="UP000294963">
    <property type="component" value="Unassembled WGS sequence"/>
</dbReference>
<comment type="caution">
    <text evidence="1">The sequence shown here is derived from an EMBL/GenBank/DDBJ whole genome shotgun (WGS) entry which is preliminary data.</text>
</comment>
<dbReference type="OrthoDB" id="10011179at2"/>